<feature type="domain" description="ABC3 transporter permease C-terminal" evidence="7">
    <location>
        <begin position="290"/>
        <end position="408"/>
    </location>
</feature>
<gene>
    <name evidence="9" type="ORF">PN645_10610</name>
</gene>
<name>A0AAW6FIZ7_9BACT</name>
<dbReference type="Pfam" id="PF02687">
    <property type="entry name" value="FtsX"/>
    <property type="match status" value="2"/>
</dbReference>
<evidence type="ECO:0000256" key="2">
    <source>
        <dbReference type="ARBA" id="ARBA00022475"/>
    </source>
</evidence>
<dbReference type="PANTHER" id="PTHR30572">
    <property type="entry name" value="MEMBRANE COMPONENT OF TRANSPORTER-RELATED"/>
    <property type="match status" value="1"/>
</dbReference>
<feature type="domain" description="MacB-like periplasmic core" evidence="8">
    <location>
        <begin position="440"/>
        <end position="636"/>
    </location>
</feature>
<keyword evidence="5 6" id="KW-0472">Membrane</keyword>
<dbReference type="PANTHER" id="PTHR30572:SF18">
    <property type="entry name" value="ABC-TYPE MACROLIDE FAMILY EXPORT SYSTEM PERMEASE COMPONENT 2"/>
    <property type="match status" value="1"/>
</dbReference>
<reference evidence="9" key="1">
    <citation type="submission" date="2023-01" db="EMBL/GenBank/DDBJ databases">
        <title>Human gut microbiome strain richness.</title>
        <authorList>
            <person name="Chen-Liaw A."/>
        </authorList>
    </citation>
    <scope>NUCLEOTIDE SEQUENCE</scope>
    <source>
        <strain evidence="9">RTP21484st1_B7_RTP21484_190118</strain>
    </source>
</reference>
<evidence type="ECO:0000259" key="8">
    <source>
        <dbReference type="Pfam" id="PF12704"/>
    </source>
</evidence>
<keyword evidence="4 6" id="KW-1133">Transmembrane helix</keyword>
<dbReference type="InterPro" id="IPR025857">
    <property type="entry name" value="MacB_PCD"/>
</dbReference>
<feature type="transmembrane region" description="Helical" evidence="6">
    <location>
        <begin position="768"/>
        <end position="789"/>
    </location>
</feature>
<dbReference type="GO" id="GO:0022857">
    <property type="term" value="F:transmembrane transporter activity"/>
    <property type="evidence" value="ECO:0007669"/>
    <property type="project" value="TreeGrafter"/>
</dbReference>
<evidence type="ECO:0000313" key="10">
    <source>
        <dbReference type="Proteomes" id="UP001212263"/>
    </source>
</evidence>
<feature type="transmembrane region" description="Helical" evidence="6">
    <location>
        <begin position="338"/>
        <end position="361"/>
    </location>
</feature>
<evidence type="ECO:0000259" key="7">
    <source>
        <dbReference type="Pfam" id="PF02687"/>
    </source>
</evidence>
<evidence type="ECO:0000313" key="9">
    <source>
        <dbReference type="EMBL" id="MDB9223455.1"/>
    </source>
</evidence>
<keyword evidence="3 6" id="KW-0812">Transmembrane</keyword>
<keyword evidence="2" id="KW-1003">Cell membrane</keyword>
<dbReference type="AlphaFoldDB" id="A0AAW6FIZ7"/>
<evidence type="ECO:0000256" key="4">
    <source>
        <dbReference type="ARBA" id="ARBA00022989"/>
    </source>
</evidence>
<protein>
    <submittedName>
        <fullName evidence="9">ABC transporter permease</fullName>
    </submittedName>
</protein>
<dbReference type="Proteomes" id="UP001212263">
    <property type="component" value="Unassembled WGS sequence"/>
</dbReference>
<accession>A0AAW6FIZ7</accession>
<feature type="transmembrane region" description="Helical" evidence="6">
    <location>
        <begin position="283"/>
        <end position="305"/>
    </location>
</feature>
<feature type="domain" description="MacB-like periplasmic core" evidence="8">
    <location>
        <begin position="24"/>
        <end position="245"/>
    </location>
</feature>
<evidence type="ECO:0000256" key="5">
    <source>
        <dbReference type="ARBA" id="ARBA00023136"/>
    </source>
</evidence>
<dbReference type="InterPro" id="IPR050250">
    <property type="entry name" value="Macrolide_Exporter_MacB"/>
</dbReference>
<evidence type="ECO:0000256" key="3">
    <source>
        <dbReference type="ARBA" id="ARBA00022692"/>
    </source>
</evidence>
<evidence type="ECO:0000256" key="6">
    <source>
        <dbReference type="SAM" id="Phobius"/>
    </source>
</evidence>
<dbReference type="Pfam" id="PF12704">
    <property type="entry name" value="MacB_PCD"/>
    <property type="match status" value="2"/>
</dbReference>
<feature type="domain" description="ABC3 transporter permease C-terminal" evidence="7">
    <location>
        <begin position="684"/>
        <end position="796"/>
    </location>
</feature>
<feature type="transmembrane region" description="Helical" evidence="6">
    <location>
        <begin position="680"/>
        <end position="704"/>
    </location>
</feature>
<feature type="transmembrane region" description="Helical" evidence="6">
    <location>
        <begin position="429"/>
        <end position="448"/>
    </location>
</feature>
<proteinExistence type="predicted"/>
<evidence type="ECO:0000256" key="1">
    <source>
        <dbReference type="ARBA" id="ARBA00004651"/>
    </source>
</evidence>
<feature type="transmembrane region" description="Helical" evidence="6">
    <location>
        <begin position="724"/>
        <end position="748"/>
    </location>
</feature>
<dbReference type="EMBL" id="JAQMRD010000012">
    <property type="protein sequence ID" value="MDB9223455.1"/>
    <property type="molecule type" value="Genomic_DNA"/>
</dbReference>
<feature type="transmembrane region" description="Helical" evidence="6">
    <location>
        <begin position="384"/>
        <end position="403"/>
    </location>
</feature>
<comment type="caution">
    <text evidence="9">The sequence shown here is derived from an EMBL/GenBank/DDBJ whole genome shotgun (WGS) entry which is preliminary data.</text>
</comment>
<sequence>MNKEMSCHGLKMAYRNLLKYKLQSVICVLGLAGGLSCFTVCNYMLRKELAWNKQLPHYGETYKLVTIRENGEVDGLVSLDLAEQLKQEFPEIEKSVYYVGMSGVSDKLCVVGQENGKQTAAKAFFVLTDSSFFDFYDFRLTAGNGEKLKKQPDVLILTSEGADKIFGTSEAVGKSFTEVNDFKNTERSWTVAAMMENFPHRTDFQYGDGVVLNSDVLRQARYRDYVFVYYRLREGTSYELLNRKIGVYMEKHPEWRGNTPLTVKVYPYKDYKKLTGKPLLSKAGLIFSGIGLLVLLTALFNFLLFTAGRMFNRRKELGIRELHGATSGRLLQLFMVEITLTLLITGVIAAAMLELISMYFAGEWTYYMNFSEGGSWVIKMGGDLAEYLIGVWLLMLVVGYGIIRQVRQATMLRNLQGGGIAYRARMQTVLLGIQLVICMFLIGLSWFMQNQQKALESQMAGGMTRAEMERIYAFNLNGESLEPIRKQMRDMLAANPYAEEWCRSGTGLLAPWMIYPKSYRIEGVEEEKEVTLNYNCVDPNYTDFIHAKMAEGRFFKTGEPYVMVVNRAFADWLGENPIGKSMTIDGMMGVITYRIIGIMENLLPPGNEPRIIPGIYLPFPEGYINETLYVKFRPGYVQQGIQPLKDKVQAQLSSFTPLYIENLWVDMEGYLSKVIELGSMIFWLAVFCILISALGVYSAMMLAVEKRSREMAIRKINGATLTDIAGIFCLHYLKLLIFAACIAFPLIYGTMHRWLEEYSHRITLRPDVFAAIFILMMIIMLLTIGSQLLKIIRVNPTEVLKND</sequence>
<comment type="subcellular location">
    <subcellularLocation>
        <location evidence="1">Cell membrane</location>
        <topology evidence="1">Multi-pass membrane protein</topology>
    </subcellularLocation>
</comment>
<dbReference type="GO" id="GO:0005886">
    <property type="term" value="C:plasma membrane"/>
    <property type="evidence" value="ECO:0007669"/>
    <property type="project" value="UniProtKB-SubCell"/>
</dbReference>
<dbReference type="InterPro" id="IPR003838">
    <property type="entry name" value="ABC3_permease_C"/>
</dbReference>
<organism evidence="9 10">
    <name type="scientific">Odoribacter splanchnicus</name>
    <dbReference type="NCBI Taxonomy" id="28118"/>
    <lineage>
        <taxon>Bacteria</taxon>
        <taxon>Pseudomonadati</taxon>
        <taxon>Bacteroidota</taxon>
        <taxon>Bacteroidia</taxon>
        <taxon>Bacteroidales</taxon>
        <taxon>Odoribacteraceae</taxon>
        <taxon>Odoribacter</taxon>
    </lineage>
</organism>
<dbReference type="RefSeq" id="WP_272054433.1">
    <property type="nucleotide sequence ID" value="NZ_JAQMRB010000013.1"/>
</dbReference>